<evidence type="ECO:0000313" key="3">
    <source>
        <dbReference type="Proteomes" id="UP000679992"/>
    </source>
</evidence>
<feature type="compositionally biased region" description="Polar residues" evidence="1">
    <location>
        <begin position="49"/>
        <end position="66"/>
    </location>
</feature>
<keyword evidence="3" id="KW-1185">Reference proteome</keyword>
<name>A0ABQ4M7G2_9BACL</name>
<organism evidence="2 3">
    <name type="scientific">Paenibacillus vini</name>
    <dbReference type="NCBI Taxonomy" id="1476024"/>
    <lineage>
        <taxon>Bacteria</taxon>
        <taxon>Bacillati</taxon>
        <taxon>Bacillota</taxon>
        <taxon>Bacilli</taxon>
        <taxon>Bacillales</taxon>
        <taxon>Paenibacillaceae</taxon>
        <taxon>Paenibacillus</taxon>
    </lineage>
</organism>
<accession>A0ABQ4M7G2</accession>
<dbReference type="EMBL" id="BOSL01000002">
    <property type="protein sequence ID" value="GIP51934.1"/>
    <property type="molecule type" value="Genomic_DNA"/>
</dbReference>
<dbReference type="Proteomes" id="UP000679992">
    <property type="component" value="Unassembled WGS sequence"/>
</dbReference>
<sequence>MADSRPYSIFAQQQLLGDDDPTKLAREERHGEIGLTHVPVTDWKGVDSKGTQPNPWLINTNFRKAG</sequence>
<protein>
    <submittedName>
        <fullName evidence="2">Uncharacterized protein</fullName>
    </submittedName>
</protein>
<feature type="region of interest" description="Disordered" evidence="1">
    <location>
        <begin position="44"/>
        <end position="66"/>
    </location>
</feature>
<proteinExistence type="predicted"/>
<reference evidence="2 3" key="1">
    <citation type="submission" date="2021-03" db="EMBL/GenBank/DDBJ databases">
        <title>Antimicrobial resistance genes in bacteria isolated from Japanese honey, and their potential for conferring macrolide and lincosamide resistance in the American foulbrood pathogen Paenibacillus larvae.</title>
        <authorList>
            <person name="Okamoto M."/>
            <person name="Kumagai M."/>
            <person name="Kanamori H."/>
            <person name="Takamatsu D."/>
        </authorList>
    </citation>
    <scope>NUCLEOTIDE SEQUENCE [LARGE SCALE GENOMIC DNA]</scope>
    <source>
        <strain evidence="2 3">J42TS3</strain>
    </source>
</reference>
<evidence type="ECO:0000256" key="1">
    <source>
        <dbReference type="SAM" id="MobiDB-lite"/>
    </source>
</evidence>
<comment type="caution">
    <text evidence="2">The sequence shown here is derived from an EMBL/GenBank/DDBJ whole genome shotgun (WGS) entry which is preliminary data.</text>
</comment>
<gene>
    <name evidence="2" type="ORF">J42TS3_09690</name>
</gene>
<evidence type="ECO:0000313" key="2">
    <source>
        <dbReference type="EMBL" id="GIP51934.1"/>
    </source>
</evidence>